<dbReference type="Pfam" id="PF00578">
    <property type="entry name" value="AhpC-TSA"/>
    <property type="match status" value="1"/>
</dbReference>
<evidence type="ECO:0000256" key="14">
    <source>
        <dbReference type="SAM" id="MobiDB-lite"/>
    </source>
</evidence>
<evidence type="ECO:0000256" key="10">
    <source>
        <dbReference type="ARBA" id="ARBA00038489"/>
    </source>
</evidence>
<keyword evidence="7" id="KW-1015">Disulfide bond</keyword>
<evidence type="ECO:0000256" key="7">
    <source>
        <dbReference type="ARBA" id="ARBA00023157"/>
    </source>
</evidence>
<dbReference type="FunFam" id="3.40.30.10:FF:000007">
    <property type="entry name" value="Thioredoxin-dependent thiol peroxidase"/>
    <property type="match status" value="1"/>
</dbReference>
<dbReference type="NCBIfam" id="NF006960">
    <property type="entry name" value="PRK09437.1"/>
    <property type="match status" value="1"/>
</dbReference>
<dbReference type="GO" id="GO:0005737">
    <property type="term" value="C:cytoplasm"/>
    <property type="evidence" value="ECO:0007669"/>
    <property type="project" value="TreeGrafter"/>
</dbReference>
<sequence>MTATHPQVGDAAPPFRLPASHGRTVSSDALSGKPYLLYFYPKADTPGCTTQACSLQEALPSLGKLSLTVIGVSPDPIKAIDRFADKFDLTFPLASDADHTLADAYGTWVEKSMYGRTYWGMERSSFLVDGSGVIRAVWRKVKPAEHTALVAAAAAAL</sequence>
<evidence type="ECO:0000256" key="3">
    <source>
        <dbReference type="ARBA" id="ARBA00013017"/>
    </source>
</evidence>
<dbReference type="Gene3D" id="3.40.30.10">
    <property type="entry name" value="Glutaredoxin"/>
    <property type="match status" value="1"/>
</dbReference>
<evidence type="ECO:0000256" key="6">
    <source>
        <dbReference type="ARBA" id="ARBA00023002"/>
    </source>
</evidence>
<evidence type="ECO:0000256" key="9">
    <source>
        <dbReference type="ARBA" id="ARBA00032824"/>
    </source>
</evidence>
<dbReference type="PROSITE" id="PS51352">
    <property type="entry name" value="THIOREDOXIN_2"/>
    <property type="match status" value="1"/>
</dbReference>
<dbReference type="EC" id="1.11.1.24" evidence="3"/>
<dbReference type="EMBL" id="JABXXR010000225">
    <property type="protein sequence ID" value="NVN41959.1"/>
    <property type="molecule type" value="Genomic_DNA"/>
</dbReference>
<dbReference type="AlphaFoldDB" id="A0A850PH30"/>
<dbReference type="GO" id="GO:0008379">
    <property type="term" value="F:thioredoxin peroxidase activity"/>
    <property type="evidence" value="ECO:0007669"/>
    <property type="project" value="TreeGrafter"/>
</dbReference>
<comment type="caution">
    <text evidence="16">The sequence shown here is derived from an EMBL/GenBank/DDBJ whole genome shotgun (WGS) entry which is preliminary data.</text>
</comment>
<evidence type="ECO:0000313" key="17">
    <source>
        <dbReference type="Proteomes" id="UP000585665"/>
    </source>
</evidence>
<keyword evidence="4 16" id="KW-0575">Peroxidase</keyword>
<keyword evidence="17" id="KW-1185">Reference proteome</keyword>
<evidence type="ECO:0000256" key="13">
    <source>
        <dbReference type="PIRSR" id="PIRSR000239-1"/>
    </source>
</evidence>
<dbReference type="PANTHER" id="PTHR42801:SF4">
    <property type="entry name" value="AHPC_TSA FAMILY PROTEIN"/>
    <property type="match status" value="1"/>
</dbReference>
<dbReference type="RefSeq" id="WP_176614806.1">
    <property type="nucleotide sequence ID" value="NZ_JABXXR010000225.1"/>
</dbReference>
<dbReference type="CDD" id="cd03017">
    <property type="entry name" value="PRX_BCP"/>
    <property type="match status" value="1"/>
</dbReference>
<comment type="catalytic activity">
    <reaction evidence="12">
        <text>a hydroperoxide + [thioredoxin]-dithiol = an alcohol + [thioredoxin]-disulfide + H2O</text>
        <dbReference type="Rhea" id="RHEA:62620"/>
        <dbReference type="Rhea" id="RHEA-COMP:10698"/>
        <dbReference type="Rhea" id="RHEA-COMP:10700"/>
        <dbReference type="ChEBI" id="CHEBI:15377"/>
        <dbReference type="ChEBI" id="CHEBI:29950"/>
        <dbReference type="ChEBI" id="CHEBI:30879"/>
        <dbReference type="ChEBI" id="CHEBI:35924"/>
        <dbReference type="ChEBI" id="CHEBI:50058"/>
        <dbReference type="EC" id="1.11.1.24"/>
    </reaction>
</comment>
<dbReference type="PANTHER" id="PTHR42801">
    <property type="entry name" value="THIOREDOXIN-DEPENDENT PEROXIDE REDUCTASE"/>
    <property type="match status" value="1"/>
</dbReference>
<comment type="subunit">
    <text evidence="2">Monomer.</text>
</comment>
<evidence type="ECO:0000256" key="1">
    <source>
        <dbReference type="ARBA" id="ARBA00003330"/>
    </source>
</evidence>
<reference evidence="16 17" key="1">
    <citation type="submission" date="2020-06" db="EMBL/GenBank/DDBJ databases">
        <title>Description of novel acetic acid bacteria.</title>
        <authorList>
            <person name="Sombolestani A."/>
        </authorList>
    </citation>
    <scope>NUCLEOTIDE SEQUENCE [LARGE SCALE GENOMIC DNA]</scope>
    <source>
        <strain evidence="16 17">LMG 27010</strain>
    </source>
</reference>
<dbReference type="InterPro" id="IPR036249">
    <property type="entry name" value="Thioredoxin-like_sf"/>
</dbReference>
<keyword evidence="5" id="KW-0049">Antioxidant</keyword>
<dbReference type="PIRSF" id="PIRSF000239">
    <property type="entry name" value="AHPC"/>
    <property type="match status" value="1"/>
</dbReference>
<organism evidence="16 17">
    <name type="scientific">Ameyamaea chiangmaiensis</name>
    <dbReference type="NCBI Taxonomy" id="442969"/>
    <lineage>
        <taxon>Bacteria</taxon>
        <taxon>Pseudomonadati</taxon>
        <taxon>Pseudomonadota</taxon>
        <taxon>Alphaproteobacteria</taxon>
        <taxon>Acetobacterales</taxon>
        <taxon>Acetobacteraceae</taxon>
        <taxon>Ameyamaea</taxon>
    </lineage>
</organism>
<dbReference type="InterPro" id="IPR024706">
    <property type="entry name" value="Peroxiredoxin_AhpC-typ"/>
</dbReference>
<evidence type="ECO:0000256" key="12">
    <source>
        <dbReference type="ARBA" id="ARBA00049091"/>
    </source>
</evidence>
<evidence type="ECO:0000259" key="15">
    <source>
        <dbReference type="PROSITE" id="PS51352"/>
    </source>
</evidence>
<dbReference type="SUPFAM" id="SSF52833">
    <property type="entry name" value="Thioredoxin-like"/>
    <property type="match status" value="1"/>
</dbReference>
<feature type="domain" description="Thioredoxin" evidence="15">
    <location>
        <begin position="6"/>
        <end position="155"/>
    </location>
</feature>
<keyword evidence="8" id="KW-0676">Redox-active center</keyword>
<dbReference type="InterPro" id="IPR000866">
    <property type="entry name" value="AhpC/TSA"/>
</dbReference>
<feature type="region of interest" description="Disordered" evidence="14">
    <location>
        <begin position="1"/>
        <end position="26"/>
    </location>
</feature>
<dbReference type="InterPro" id="IPR050924">
    <property type="entry name" value="Peroxiredoxin_BCP/PrxQ"/>
</dbReference>
<feature type="active site" description="Cysteine sulfenic acid (-SOH) intermediate; for peroxidase activity" evidence="13">
    <location>
        <position position="48"/>
    </location>
</feature>
<comment type="similarity">
    <text evidence="10">Belongs to the peroxiredoxin family. BCP/PrxQ subfamily.</text>
</comment>
<evidence type="ECO:0000256" key="4">
    <source>
        <dbReference type="ARBA" id="ARBA00022559"/>
    </source>
</evidence>
<evidence type="ECO:0000256" key="5">
    <source>
        <dbReference type="ARBA" id="ARBA00022862"/>
    </source>
</evidence>
<name>A0A850PH30_9PROT</name>
<protein>
    <recommendedName>
        <fullName evidence="3">thioredoxin-dependent peroxiredoxin</fullName>
        <ecNumber evidence="3">1.11.1.24</ecNumber>
    </recommendedName>
    <alternativeName>
        <fullName evidence="9">Thioredoxin peroxidase</fullName>
    </alternativeName>
    <alternativeName>
        <fullName evidence="11">Thioredoxin-dependent peroxiredoxin Bcp</fullName>
    </alternativeName>
</protein>
<evidence type="ECO:0000256" key="11">
    <source>
        <dbReference type="ARBA" id="ARBA00042639"/>
    </source>
</evidence>
<evidence type="ECO:0000256" key="8">
    <source>
        <dbReference type="ARBA" id="ARBA00023284"/>
    </source>
</evidence>
<dbReference type="InterPro" id="IPR013766">
    <property type="entry name" value="Thioredoxin_domain"/>
</dbReference>
<accession>A0A850PH30</accession>
<gene>
    <name evidence="16" type="primary">bcp</name>
    <name evidence="16" type="ORF">HUK82_15530</name>
</gene>
<evidence type="ECO:0000313" key="16">
    <source>
        <dbReference type="EMBL" id="NVN41959.1"/>
    </source>
</evidence>
<keyword evidence="6 16" id="KW-0560">Oxidoreductase</keyword>
<dbReference type="Proteomes" id="UP000585665">
    <property type="component" value="Unassembled WGS sequence"/>
</dbReference>
<comment type="function">
    <text evidence="1">Thiol-specific peroxidase that catalyzes the reduction of hydrogen peroxide and organic hydroperoxides to water and alcohols, respectively. Plays a role in cell protection against oxidative stress by detoxifying peroxides and as sensor of hydrogen peroxide-mediated signaling events.</text>
</comment>
<proteinExistence type="inferred from homology"/>
<dbReference type="GO" id="GO:0034599">
    <property type="term" value="P:cellular response to oxidative stress"/>
    <property type="evidence" value="ECO:0007669"/>
    <property type="project" value="TreeGrafter"/>
</dbReference>
<dbReference type="GO" id="GO:0045454">
    <property type="term" value="P:cell redox homeostasis"/>
    <property type="evidence" value="ECO:0007669"/>
    <property type="project" value="TreeGrafter"/>
</dbReference>
<evidence type="ECO:0000256" key="2">
    <source>
        <dbReference type="ARBA" id="ARBA00011245"/>
    </source>
</evidence>